<comment type="caution">
    <text evidence="2">The sequence shown here is derived from an EMBL/GenBank/DDBJ whole genome shotgun (WGS) entry which is preliminary data.</text>
</comment>
<dbReference type="InterPro" id="IPR036873">
    <property type="entry name" value="Rhodanese-like_dom_sf"/>
</dbReference>
<dbReference type="InterPro" id="IPR050229">
    <property type="entry name" value="GlpE_sulfurtransferase"/>
</dbReference>
<dbReference type="AlphaFoldDB" id="A0A2T2WVH0"/>
<evidence type="ECO:0000313" key="2">
    <source>
        <dbReference type="EMBL" id="PSR26226.1"/>
    </source>
</evidence>
<evidence type="ECO:0000259" key="1">
    <source>
        <dbReference type="PROSITE" id="PS50206"/>
    </source>
</evidence>
<dbReference type="Proteomes" id="UP000242699">
    <property type="component" value="Unassembled WGS sequence"/>
</dbReference>
<reference evidence="2 3" key="1">
    <citation type="journal article" date="2014" name="BMC Genomics">
        <title>Comparison of environmental and isolate Sulfobacillus genomes reveals diverse carbon, sulfur, nitrogen, and hydrogen metabolisms.</title>
        <authorList>
            <person name="Justice N.B."/>
            <person name="Norman A."/>
            <person name="Brown C.T."/>
            <person name="Singh A."/>
            <person name="Thomas B.C."/>
            <person name="Banfield J.F."/>
        </authorList>
    </citation>
    <scope>NUCLEOTIDE SEQUENCE [LARGE SCALE GENOMIC DNA]</scope>
    <source>
        <strain evidence="2">AMDSBA1</strain>
    </source>
</reference>
<accession>A0A2T2WVH0</accession>
<dbReference type="PANTHER" id="PTHR43031:SF1">
    <property type="entry name" value="PYRIDINE NUCLEOTIDE-DISULPHIDE OXIDOREDUCTASE"/>
    <property type="match status" value="1"/>
</dbReference>
<dbReference type="InterPro" id="IPR001763">
    <property type="entry name" value="Rhodanese-like_dom"/>
</dbReference>
<name>A0A2T2WVH0_9FIRM</name>
<gene>
    <name evidence="2" type="ORF">C7B43_14400</name>
</gene>
<dbReference type="PROSITE" id="PS50206">
    <property type="entry name" value="RHODANESE_3"/>
    <property type="match status" value="1"/>
</dbReference>
<evidence type="ECO:0000313" key="3">
    <source>
        <dbReference type="Proteomes" id="UP000242699"/>
    </source>
</evidence>
<feature type="domain" description="Rhodanese" evidence="1">
    <location>
        <begin position="17"/>
        <end position="101"/>
    </location>
</feature>
<sequence length="101" mass="11310">MEVELAADEFWTIWSHSDSDWVVVDVREPEELEMGKIPGAVSMPLTLLYQRYPELPTARPLALVCFSGRRSAEAVEFLIEKGYRAMNVAGGMLAWPGPVEV</sequence>
<dbReference type="Gene3D" id="3.40.250.10">
    <property type="entry name" value="Rhodanese-like domain"/>
    <property type="match status" value="1"/>
</dbReference>
<protein>
    <submittedName>
        <fullName evidence="2">Rhodanese</fullName>
    </submittedName>
</protein>
<proteinExistence type="predicted"/>
<dbReference type="SMART" id="SM00450">
    <property type="entry name" value="RHOD"/>
    <property type="match status" value="1"/>
</dbReference>
<dbReference type="PANTHER" id="PTHR43031">
    <property type="entry name" value="FAD-DEPENDENT OXIDOREDUCTASE"/>
    <property type="match status" value="1"/>
</dbReference>
<dbReference type="EMBL" id="PXYT01000039">
    <property type="protein sequence ID" value="PSR26226.1"/>
    <property type="molecule type" value="Genomic_DNA"/>
</dbReference>
<dbReference type="CDD" id="cd00158">
    <property type="entry name" value="RHOD"/>
    <property type="match status" value="1"/>
</dbReference>
<dbReference type="Pfam" id="PF00581">
    <property type="entry name" value="Rhodanese"/>
    <property type="match status" value="1"/>
</dbReference>
<organism evidence="2 3">
    <name type="scientific">Sulfobacillus benefaciens</name>
    <dbReference type="NCBI Taxonomy" id="453960"/>
    <lineage>
        <taxon>Bacteria</taxon>
        <taxon>Bacillati</taxon>
        <taxon>Bacillota</taxon>
        <taxon>Clostridia</taxon>
        <taxon>Eubacteriales</taxon>
        <taxon>Clostridiales Family XVII. Incertae Sedis</taxon>
        <taxon>Sulfobacillus</taxon>
    </lineage>
</organism>
<dbReference type="SUPFAM" id="SSF52821">
    <property type="entry name" value="Rhodanese/Cell cycle control phosphatase"/>
    <property type="match status" value="1"/>
</dbReference>